<dbReference type="Proteomes" id="UP000784294">
    <property type="component" value="Unassembled WGS sequence"/>
</dbReference>
<reference evidence="1" key="1">
    <citation type="submission" date="2018-11" db="EMBL/GenBank/DDBJ databases">
        <authorList>
            <consortium name="Pathogen Informatics"/>
        </authorList>
    </citation>
    <scope>NUCLEOTIDE SEQUENCE</scope>
</reference>
<protein>
    <submittedName>
        <fullName evidence="1">Uncharacterized protein</fullName>
    </submittedName>
</protein>
<dbReference type="AlphaFoldDB" id="A0A448XMC1"/>
<sequence length="91" mass="10116">MRLLVLRNSFCPEIPQPASSRDGETASWAVQHDHPAAPLTVRLANFGHLTVCQGQCVLEAYYLVNAKRWVWAIQVGESICSKHPLSPAFND</sequence>
<keyword evidence="2" id="KW-1185">Reference proteome</keyword>
<evidence type="ECO:0000313" key="2">
    <source>
        <dbReference type="Proteomes" id="UP000784294"/>
    </source>
</evidence>
<dbReference type="EMBL" id="CAAALY010263938">
    <property type="protein sequence ID" value="VEL40172.1"/>
    <property type="molecule type" value="Genomic_DNA"/>
</dbReference>
<name>A0A448XMC1_9PLAT</name>
<organism evidence="1 2">
    <name type="scientific">Protopolystoma xenopodis</name>
    <dbReference type="NCBI Taxonomy" id="117903"/>
    <lineage>
        <taxon>Eukaryota</taxon>
        <taxon>Metazoa</taxon>
        <taxon>Spiralia</taxon>
        <taxon>Lophotrochozoa</taxon>
        <taxon>Platyhelminthes</taxon>
        <taxon>Monogenea</taxon>
        <taxon>Polyopisthocotylea</taxon>
        <taxon>Polystomatidea</taxon>
        <taxon>Polystomatidae</taxon>
        <taxon>Protopolystoma</taxon>
    </lineage>
</organism>
<gene>
    <name evidence="1" type="ORF">PXEA_LOCUS33612</name>
</gene>
<comment type="caution">
    <text evidence="1">The sequence shown here is derived from an EMBL/GenBank/DDBJ whole genome shotgun (WGS) entry which is preliminary data.</text>
</comment>
<dbReference type="OrthoDB" id="6479200at2759"/>
<proteinExistence type="predicted"/>
<evidence type="ECO:0000313" key="1">
    <source>
        <dbReference type="EMBL" id="VEL40172.1"/>
    </source>
</evidence>
<accession>A0A448XMC1</accession>